<dbReference type="Gene3D" id="3.90.70.80">
    <property type="match status" value="1"/>
</dbReference>
<comment type="caution">
    <text evidence="3">The sequence shown here is derived from an EMBL/GenBank/DDBJ whole genome shotgun (WGS) entry which is preliminary data.</text>
</comment>
<accession>A0AAD3CXQ7</accession>
<dbReference type="PROSITE" id="PS50802">
    <property type="entry name" value="OTU"/>
    <property type="match status" value="1"/>
</dbReference>
<feature type="domain" description="OTU" evidence="2">
    <location>
        <begin position="142"/>
        <end position="262"/>
    </location>
</feature>
<protein>
    <recommendedName>
        <fullName evidence="2">OTU domain-containing protein</fullName>
    </recommendedName>
</protein>
<organism evidence="3 4">
    <name type="scientific">Chaetoceros tenuissimus</name>
    <dbReference type="NCBI Taxonomy" id="426638"/>
    <lineage>
        <taxon>Eukaryota</taxon>
        <taxon>Sar</taxon>
        <taxon>Stramenopiles</taxon>
        <taxon>Ochrophyta</taxon>
        <taxon>Bacillariophyta</taxon>
        <taxon>Coscinodiscophyceae</taxon>
        <taxon>Chaetocerotophycidae</taxon>
        <taxon>Chaetocerotales</taxon>
        <taxon>Chaetocerotaceae</taxon>
        <taxon>Chaetoceros</taxon>
    </lineage>
</organism>
<evidence type="ECO:0000313" key="3">
    <source>
        <dbReference type="EMBL" id="GFH53968.1"/>
    </source>
</evidence>
<feature type="compositionally biased region" description="Basic and acidic residues" evidence="1">
    <location>
        <begin position="24"/>
        <end position="42"/>
    </location>
</feature>
<dbReference type="InterPro" id="IPR003323">
    <property type="entry name" value="OTU_dom"/>
</dbReference>
<reference evidence="3 4" key="1">
    <citation type="journal article" date="2021" name="Sci. Rep.">
        <title>The genome of the diatom Chaetoceros tenuissimus carries an ancient integrated fragment of an extant virus.</title>
        <authorList>
            <person name="Hongo Y."/>
            <person name="Kimura K."/>
            <person name="Takaki Y."/>
            <person name="Yoshida Y."/>
            <person name="Baba S."/>
            <person name="Kobayashi G."/>
            <person name="Nagasaki K."/>
            <person name="Hano T."/>
            <person name="Tomaru Y."/>
        </authorList>
    </citation>
    <scope>NUCLEOTIDE SEQUENCE [LARGE SCALE GENOMIC DNA]</scope>
    <source>
        <strain evidence="3 4">NIES-3715</strain>
    </source>
</reference>
<name>A0AAD3CXQ7_9STRA</name>
<dbReference type="Proteomes" id="UP001054902">
    <property type="component" value="Unassembled WGS sequence"/>
</dbReference>
<keyword evidence="4" id="KW-1185">Reference proteome</keyword>
<evidence type="ECO:0000259" key="2">
    <source>
        <dbReference type="PROSITE" id="PS50802"/>
    </source>
</evidence>
<sequence length="262" mass="30502">MQVSSLSFNQYSCIISRSSPKFNGESKFKHERAAEVAHHSEKQAPSQTITSTQFGSLKFDGESKFKHERSIRLAHHSENQAPSQSITSTQFGSLKFDGESKFKHERAIRQAHHSENKTEMKVFQDALNRFLLLDYQGKSKVYKFIDVPGDGNCLFHALCKSELFIEYDHLQLRQKYIRDIRSFRLKEPQKYRAFAEFILKNHGSTLDQRLAKIAHEPNSWGSWIESSLEHSHKLDSIQRYLQKQLMNGSKKTRSIKSFFEKK</sequence>
<evidence type="ECO:0000313" key="4">
    <source>
        <dbReference type="Proteomes" id="UP001054902"/>
    </source>
</evidence>
<feature type="region of interest" description="Disordered" evidence="1">
    <location>
        <begin position="23"/>
        <end position="51"/>
    </location>
</feature>
<gene>
    <name evidence="3" type="ORF">CTEN210_10444</name>
</gene>
<dbReference type="EMBL" id="BLLK01000047">
    <property type="protein sequence ID" value="GFH53968.1"/>
    <property type="molecule type" value="Genomic_DNA"/>
</dbReference>
<dbReference type="AlphaFoldDB" id="A0AAD3CXQ7"/>
<proteinExistence type="predicted"/>
<evidence type="ECO:0000256" key="1">
    <source>
        <dbReference type="SAM" id="MobiDB-lite"/>
    </source>
</evidence>